<dbReference type="SUPFAM" id="SSF50978">
    <property type="entry name" value="WD40 repeat-like"/>
    <property type="match status" value="2"/>
</dbReference>
<keyword evidence="1 3" id="KW-0853">WD repeat</keyword>
<dbReference type="InterPro" id="IPR036322">
    <property type="entry name" value="WD40_repeat_dom_sf"/>
</dbReference>
<feature type="repeat" description="WD" evidence="3">
    <location>
        <begin position="707"/>
        <end position="739"/>
    </location>
</feature>
<keyword evidence="2" id="KW-0677">Repeat</keyword>
<feature type="repeat" description="WD" evidence="3">
    <location>
        <begin position="543"/>
        <end position="577"/>
    </location>
</feature>
<feature type="repeat" description="WD" evidence="3">
    <location>
        <begin position="1055"/>
        <end position="1089"/>
    </location>
</feature>
<accession>A0A0V7ZU25</accession>
<dbReference type="InterPro" id="IPR019775">
    <property type="entry name" value="WD40_repeat_CS"/>
</dbReference>
<keyword evidence="6" id="KW-1185">Reference proteome</keyword>
<feature type="repeat" description="WD" evidence="3">
    <location>
        <begin position="748"/>
        <end position="782"/>
    </location>
</feature>
<dbReference type="PANTHER" id="PTHR19854:SF15">
    <property type="entry name" value="TRANSDUCIN BETA-LIKE PROTEIN 3"/>
    <property type="match status" value="1"/>
</dbReference>
<protein>
    <submittedName>
        <fullName evidence="4">Uncharacterized protein</fullName>
    </submittedName>
</protein>
<dbReference type="AlphaFoldDB" id="A0A0V7ZU25"/>
<feature type="repeat" description="WD" evidence="3">
    <location>
        <begin position="584"/>
        <end position="616"/>
    </location>
</feature>
<sequence>MATEKLTNYQYQVGGRLPIDAPSYVIRKADKELYQALKAKEFCYVLNCRQIGKSSLQVRVTQRLMNDGVACGVVDLSGLGSHNTTEKQWYADITLSLVRSLGLSQKFNLRKWLEKRQYISPVSSLGEFLEDVLPTLIPQPIVIFIDEIDSTLSLPFNTDDFFALIRACVQNKIITFTLLGVATPSDLIANKSRAPFNIGRAIELGGFTFEEAQPLIRGLVGKVKNPQEVLKNILAWTGGQPFLTQKLCRLTVKYYAQKIGTPNIISISELVKNYITDQWASKDEPPHLRTISDRFQVNTKKTGRLLGLYQQIIDLDSISANEAIDEQVELLLSGLVKRHNGRIKIYNRIYEEVFDRNWVEKQLAKLRPYSESLKAWLNSERKDESQLLRGLSLEEAQAWSNEHSLNYLDYQYLAASHVVNNREVQKIEMARTQEAEARLAKQREVSKLQRILLTSVSTALAVSATLGMVAFFQFHRALVNEIKAIIASSEESFALNRSLDAAIEALRARQKLKGLYWKDKKLQNQVEEVLLQAAYQVKEKNILSGHTGAVYDVAFSPDGKFLASASRDQTIKLWQMDGTLIKTFEGHGDWVRGIAFSPNGKYIVSASQDGTVKLWQTNGTLLNTFKGHNAGVNSVAFGKKCELIVSGSDDNTAKIWETDGTLLRTLEGHTDQVRGVNFSPNCQLIASASGDGTIKVWKIDGTLLKTLKGHNSGVNRVVFSPNGNIIASSSDDNTVKLWQTDGKEIYTFNKHEAGVDGLAFSSDGKTIASASDDHTVKLWKLNGSLLRSLEVHNEEVRSVAFSPDGKAIASASEDSRIEIWRPNETLLTILAGHNDEIESVEFSPVKIRSPEGIDRIIASASDDKTIKLWTSQGKLIMVLEEDKNKLGGHSDKVEDVAFSPDGKLIASASEDNTVGLWKFDREDNRYYFLLSLKDHRNEVEGVAFSPDGEIIASASDDQTIKLWKPDGTLLKTLLAHRARVEEVTFSPDGKLLASASGDHTVKIWSIDGQLLRTLEGHTRGIDDVAFSPDGKLIVSASEDKTLKLWNLHGKVIKTFRGHTGRVRAVAFHPTKDMIASASGDATIKLWKLDGSLVRTLKGHNDGINGISFSPDGKRLASAGNDNKVILWDLDKFLQIEPVLQHVCNWIEDYLKTNAELEQKDRHLCDDIIK</sequence>
<comment type="caution">
    <text evidence="4">The sequence shown here is derived from an EMBL/GenBank/DDBJ whole genome shotgun (WGS) entry which is preliminary data.</text>
</comment>
<feature type="repeat" description="WD" evidence="3">
    <location>
        <begin position="1014"/>
        <end position="1047"/>
    </location>
</feature>
<evidence type="ECO:0000313" key="6">
    <source>
        <dbReference type="Proteomes" id="UP000053372"/>
    </source>
</evidence>
<feature type="repeat" description="WD" evidence="3">
    <location>
        <begin position="666"/>
        <end position="700"/>
    </location>
</feature>
<proteinExistence type="predicted"/>
<dbReference type="Gene3D" id="2.130.10.10">
    <property type="entry name" value="YVTN repeat-like/Quinoprotein amine dehydrogenase"/>
    <property type="match status" value="6"/>
</dbReference>
<reference evidence="4 6" key="1">
    <citation type="journal article" date="2015" name="Genome Announc.">
        <title>Draft Genome of the Euendolithic (true boring) Cyanobacterium Mastigocoleus testarum strain BC008.</title>
        <authorList>
            <person name="Guida B.S."/>
            <person name="Garcia-Pichel F."/>
        </authorList>
    </citation>
    <scope>NUCLEOTIDE SEQUENCE [LARGE SCALE GENOMIC DNA]</scope>
    <source>
        <strain evidence="4 6">BC008</strain>
    </source>
</reference>
<feature type="repeat" description="WD" evidence="3">
    <location>
        <begin position="830"/>
        <end position="869"/>
    </location>
</feature>
<dbReference type="PRINTS" id="PR00320">
    <property type="entry name" value="GPROTEINBRPT"/>
</dbReference>
<dbReference type="PROSITE" id="PS50082">
    <property type="entry name" value="WD_REPEATS_2"/>
    <property type="match status" value="14"/>
</dbReference>
<dbReference type="PANTHER" id="PTHR19854">
    <property type="entry name" value="TRANSDUCIN BETA-LIKE 3"/>
    <property type="match status" value="1"/>
</dbReference>
<feature type="repeat" description="WD" evidence="3">
    <location>
        <begin position="1096"/>
        <end position="1130"/>
    </location>
</feature>
<dbReference type="OrthoDB" id="580957at2"/>
<dbReference type="EMBL" id="LMTZ01000066">
    <property type="protein sequence ID" value="KST68397.1"/>
    <property type="molecule type" value="Genomic_DNA"/>
</dbReference>
<dbReference type="Proteomes" id="UP000053372">
    <property type="component" value="Unassembled WGS sequence"/>
</dbReference>
<dbReference type="GO" id="GO:0034511">
    <property type="term" value="F:U3 snoRNA binding"/>
    <property type="evidence" value="ECO:0007669"/>
    <property type="project" value="TreeGrafter"/>
</dbReference>
<dbReference type="InterPro" id="IPR020472">
    <property type="entry name" value="WD40_PAC1"/>
</dbReference>
<dbReference type="InterPro" id="IPR001680">
    <property type="entry name" value="WD40_rpt"/>
</dbReference>
<dbReference type="Pfam" id="PF00400">
    <property type="entry name" value="WD40"/>
    <property type="match status" value="14"/>
</dbReference>
<feature type="repeat" description="WD" evidence="3">
    <location>
        <begin position="789"/>
        <end position="820"/>
    </location>
</feature>
<feature type="repeat" description="WD" evidence="3">
    <location>
        <begin position="973"/>
        <end position="1007"/>
    </location>
</feature>
<dbReference type="EMBL" id="LMTZ01000083">
    <property type="protein sequence ID" value="KST67978.1"/>
    <property type="molecule type" value="Genomic_DNA"/>
</dbReference>
<dbReference type="GO" id="GO:0000480">
    <property type="term" value="P:endonucleolytic cleavage in 5'-ETS of tricistronic rRNA transcript (SSU-rRNA, 5.8S rRNA, LSU-rRNA)"/>
    <property type="evidence" value="ECO:0007669"/>
    <property type="project" value="TreeGrafter"/>
</dbReference>
<evidence type="ECO:0000256" key="2">
    <source>
        <dbReference type="ARBA" id="ARBA00022737"/>
    </source>
</evidence>
<feature type="repeat" description="WD" evidence="3">
    <location>
        <begin position="886"/>
        <end position="927"/>
    </location>
</feature>
<dbReference type="Gene3D" id="3.40.50.300">
    <property type="entry name" value="P-loop containing nucleotide triphosphate hydrolases"/>
    <property type="match status" value="1"/>
</dbReference>
<dbReference type="InterPro" id="IPR027417">
    <property type="entry name" value="P-loop_NTPase"/>
</dbReference>
<dbReference type="Pfam" id="PF14516">
    <property type="entry name" value="AAA_35"/>
    <property type="match status" value="1"/>
</dbReference>
<dbReference type="PROSITE" id="PS00678">
    <property type="entry name" value="WD_REPEATS_1"/>
    <property type="match status" value="2"/>
</dbReference>
<feature type="repeat" description="WD" evidence="3">
    <location>
        <begin position="932"/>
        <end position="964"/>
    </location>
</feature>
<evidence type="ECO:0000256" key="3">
    <source>
        <dbReference type="PROSITE-ProRule" id="PRU00221"/>
    </source>
</evidence>
<evidence type="ECO:0000256" key="1">
    <source>
        <dbReference type="ARBA" id="ARBA00022574"/>
    </source>
</evidence>
<dbReference type="PROSITE" id="PS50294">
    <property type="entry name" value="WD_REPEATS_REGION"/>
    <property type="match status" value="14"/>
</dbReference>
<name>A0A0V7ZU25_9CYAN</name>
<organism evidence="4 6">
    <name type="scientific">Mastigocoleus testarum BC008</name>
    <dbReference type="NCBI Taxonomy" id="371196"/>
    <lineage>
        <taxon>Bacteria</taxon>
        <taxon>Bacillati</taxon>
        <taxon>Cyanobacteriota</taxon>
        <taxon>Cyanophyceae</taxon>
        <taxon>Nostocales</taxon>
        <taxon>Hapalosiphonaceae</taxon>
        <taxon>Mastigocoleus</taxon>
    </lineage>
</organism>
<gene>
    <name evidence="4" type="ORF">BC008_31825</name>
    <name evidence="5" type="ORF">BC008_33300</name>
</gene>
<feature type="repeat" description="WD" evidence="3">
    <location>
        <begin position="625"/>
        <end position="657"/>
    </location>
</feature>
<dbReference type="GO" id="GO:0000472">
    <property type="term" value="P:endonucleolytic cleavage to generate mature 5'-end of SSU-rRNA from (SSU-rRNA, 5.8S rRNA, LSU-rRNA)"/>
    <property type="evidence" value="ECO:0007669"/>
    <property type="project" value="TreeGrafter"/>
</dbReference>
<dbReference type="SUPFAM" id="SSF52540">
    <property type="entry name" value="P-loop containing nucleoside triphosphate hydrolases"/>
    <property type="match status" value="1"/>
</dbReference>
<dbReference type="SMART" id="SM00320">
    <property type="entry name" value="WD40"/>
    <property type="match status" value="14"/>
</dbReference>
<evidence type="ECO:0000313" key="4">
    <source>
        <dbReference type="EMBL" id="KST67978.1"/>
    </source>
</evidence>
<dbReference type="RefSeq" id="WP_027843314.1">
    <property type="nucleotide sequence ID" value="NZ_LMTZ01000066.1"/>
</dbReference>
<dbReference type="InterPro" id="IPR015943">
    <property type="entry name" value="WD40/YVTN_repeat-like_dom_sf"/>
</dbReference>
<evidence type="ECO:0000313" key="5">
    <source>
        <dbReference type="EMBL" id="KST68397.1"/>
    </source>
</evidence>
<dbReference type="CDD" id="cd00200">
    <property type="entry name" value="WD40"/>
    <property type="match status" value="2"/>
</dbReference>